<dbReference type="AlphaFoldDB" id="A0A7N0TSU8"/>
<keyword evidence="2" id="KW-1185">Reference proteome</keyword>
<organism evidence="1 2">
    <name type="scientific">Kalanchoe fedtschenkoi</name>
    <name type="common">Lavender scallops</name>
    <name type="synonym">South American air plant</name>
    <dbReference type="NCBI Taxonomy" id="63787"/>
    <lineage>
        <taxon>Eukaryota</taxon>
        <taxon>Viridiplantae</taxon>
        <taxon>Streptophyta</taxon>
        <taxon>Embryophyta</taxon>
        <taxon>Tracheophyta</taxon>
        <taxon>Spermatophyta</taxon>
        <taxon>Magnoliopsida</taxon>
        <taxon>eudicotyledons</taxon>
        <taxon>Gunneridae</taxon>
        <taxon>Pentapetalae</taxon>
        <taxon>Saxifragales</taxon>
        <taxon>Crassulaceae</taxon>
        <taxon>Kalanchoe</taxon>
    </lineage>
</organism>
<evidence type="ECO:0000313" key="1">
    <source>
        <dbReference type="EnsemblPlants" id="Kaladp0045s0111.1.v1.1"/>
    </source>
</evidence>
<evidence type="ECO:0000313" key="2">
    <source>
        <dbReference type="Proteomes" id="UP000594263"/>
    </source>
</evidence>
<protein>
    <submittedName>
        <fullName evidence="1">Uncharacterized protein</fullName>
    </submittedName>
</protein>
<accession>A0A7N0TSU8</accession>
<sequence>MCKTRADQVGRTVILFLILGLAHLSICDGVLNSLKSSDLGGMLGRVCGGNCVGLVEEEEEDVEMESESNRRILMIQRKRSGGVANPYTRGCEVIAGCARNIRDINT</sequence>
<proteinExistence type="predicted"/>
<dbReference type="Gramene" id="Kaladp0045s0111.1.v1.1">
    <property type="protein sequence ID" value="Kaladp0045s0111.1.v1.1"/>
    <property type="gene ID" value="Kaladp0045s0111.v1.1"/>
</dbReference>
<reference evidence="1" key="1">
    <citation type="submission" date="2021-01" db="UniProtKB">
        <authorList>
            <consortium name="EnsemblPlants"/>
        </authorList>
    </citation>
    <scope>IDENTIFICATION</scope>
</reference>
<dbReference type="Proteomes" id="UP000594263">
    <property type="component" value="Unplaced"/>
</dbReference>
<dbReference type="EnsemblPlants" id="Kaladp0045s0111.1.v1.1">
    <property type="protein sequence ID" value="Kaladp0045s0111.1.v1.1"/>
    <property type="gene ID" value="Kaladp0045s0111.v1.1"/>
</dbReference>
<name>A0A7N0TSU8_KALFE</name>